<evidence type="ECO:0008006" key="4">
    <source>
        <dbReference type="Google" id="ProtNLM"/>
    </source>
</evidence>
<feature type="transmembrane region" description="Helical" evidence="1">
    <location>
        <begin position="6"/>
        <end position="28"/>
    </location>
</feature>
<name>A0ABU5IYW6_9BACI</name>
<evidence type="ECO:0000313" key="2">
    <source>
        <dbReference type="EMBL" id="MDZ5472353.1"/>
    </source>
</evidence>
<keyword evidence="1" id="KW-1133">Transmembrane helix</keyword>
<dbReference type="EMBL" id="JAXOFX010000006">
    <property type="protein sequence ID" value="MDZ5472353.1"/>
    <property type="molecule type" value="Genomic_DNA"/>
</dbReference>
<organism evidence="2 3">
    <name type="scientific">Robertmurraya mangrovi</name>
    <dbReference type="NCBI Taxonomy" id="3098077"/>
    <lineage>
        <taxon>Bacteria</taxon>
        <taxon>Bacillati</taxon>
        <taxon>Bacillota</taxon>
        <taxon>Bacilli</taxon>
        <taxon>Bacillales</taxon>
        <taxon>Bacillaceae</taxon>
        <taxon>Robertmurraya</taxon>
    </lineage>
</organism>
<protein>
    <recommendedName>
        <fullName evidence="4">NADH dehydrogenase subunit 4L</fullName>
    </recommendedName>
</protein>
<dbReference type="Proteomes" id="UP001290455">
    <property type="component" value="Unassembled WGS sequence"/>
</dbReference>
<accession>A0ABU5IYW6</accession>
<dbReference type="RefSeq" id="WP_322446644.1">
    <property type="nucleotide sequence ID" value="NZ_JAXOFX010000006.1"/>
</dbReference>
<keyword evidence="1" id="KW-0472">Membrane</keyword>
<feature type="transmembrane region" description="Helical" evidence="1">
    <location>
        <begin position="35"/>
        <end position="52"/>
    </location>
</feature>
<reference evidence="2 3" key="1">
    <citation type="submission" date="2023-11" db="EMBL/GenBank/DDBJ databases">
        <title>Bacillus jintuensis, isolated from a mudflat on the Beibu Gulf coast.</title>
        <authorList>
            <person name="Li M."/>
        </authorList>
    </citation>
    <scope>NUCLEOTIDE SEQUENCE [LARGE SCALE GENOMIC DNA]</scope>
    <source>
        <strain evidence="2 3">31A1R</strain>
    </source>
</reference>
<comment type="caution">
    <text evidence="2">The sequence shown here is derived from an EMBL/GenBank/DDBJ whole genome shotgun (WGS) entry which is preliminary data.</text>
</comment>
<proteinExistence type="predicted"/>
<feature type="transmembrane region" description="Helical" evidence="1">
    <location>
        <begin position="58"/>
        <end position="80"/>
    </location>
</feature>
<evidence type="ECO:0000256" key="1">
    <source>
        <dbReference type="SAM" id="Phobius"/>
    </source>
</evidence>
<keyword evidence="1" id="KW-0812">Transmembrane</keyword>
<evidence type="ECO:0000313" key="3">
    <source>
        <dbReference type="Proteomes" id="UP001290455"/>
    </source>
</evidence>
<sequence>MELWTMFGFYFLVMGSLVLIGSGLITFLFPHLKSVIVILISMLSGFIVSAAFELPLIIIISVILNALLSLLAVGTVKGVVQAKQKHPKN</sequence>
<gene>
    <name evidence="2" type="ORF">SM124_11400</name>
</gene>
<keyword evidence="3" id="KW-1185">Reference proteome</keyword>